<accession>A0ABS2TPQ8</accession>
<gene>
    <name evidence="2" type="ORF">ITX44_05160</name>
</gene>
<evidence type="ECO:0000259" key="1">
    <source>
        <dbReference type="Pfam" id="PF01551"/>
    </source>
</evidence>
<evidence type="ECO:0000313" key="3">
    <source>
        <dbReference type="Proteomes" id="UP000749040"/>
    </source>
</evidence>
<dbReference type="SUPFAM" id="SSF51261">
    <property type="entry name" value="Duplicated hybrid motif"/>
    <property type="match status" value="1"/>
</dbReference>
<keyword evidence="3" id="KW-1185">Reference proteome</keyword>
<dbReference type="Proteomes" id="UP000749040">
    <property type="component" value="Unassembled WGS sequence"/>
</dbReference>
<organism evidence="2 3">
    <name type="scientific">Actinacidiphila acididurans</name>
    <dbReference type="NCBI Taxonomy" id="2784346"/>
    <lineage>
        <taxon>Bacteria</taxon>
        <taxon>Bacillati</taxon>
        <taxon>Actinomycetota</taxon>
        <taxon>Actinomycetes</taxon>
        <taxon>Kitasatosporales</taxon>
        <taxon>Streptomycetaceae</taxon>
        <taxon>Actinacidiphila</taxon>
    </lineage>
</organism>
<dbReference type="InterPro" id="IPR011055">
    <property type="entry name" value="Dup_hybrid_motif"/>
</dbReference>
<dbReference type="Pfam" id="PF01551">
    <property type="entry name" value="Peptidase_M23"/>
    <property type="match status" value="1"/>
</dbReference>
<sequence>MDGRCWPVTGAGPGGRPEVLRGFEPPAAPWAAGHRGVDLRAGPAAAVRAAVAGRVLFAGAVAGTPVVAIGLADGRRITYEPVRATVPAGTVVAAGQVVGTLGPAAGGVPAHCRAGPCLHWGLITPTGYADPLSLLPAALRRAGPVRLLPVYSAVSG</sequence>
<reference evidence="2 3" key="1">
    <citation type="submission" date="2021-01" db="EMBL/GenBank/DDBJ databases">
        <title>Streptomyces acididurans sp. nov., isolated from a peat swamp forest soil.</title>
        <authorList>
            <person name="Chantavorakit T."/>
            <person name="Duangmal K."/>
        </authorList>
    </citation>
    <scope>NUCLEOTIDE SEQUENCE [LARGE SCALE GENOMIC DNA]</scope>
    <source>
        <strain evidence="2 3">KK5PA1</strain>
    </source>
</reference>
<evidence type="ECO:0000313" key="2">
    <source>
        <dbReference type="EMBL" id="MBM9503933.1"/>
    </source>
</evidence>
<feature type="domain" description="M23ase beta-sheet core" evidence="1">
    <location>
        <begin position="33"/>
        <end position="125"/>
    </location>
</feature>
<name>A0ABS2TPQ8_9ACTN</name>
<proteinExistence type="predicted"/>
<dbReference type="InterPro" id="IPR016047">
    <property type="entry name" value="M23ase_b-sheet_dom"/>
</dbReference>
<comment type="caution">
    <text evidence="2">The sequence shown here is derived from an EMBL/GenBank/DDBJ whole genome shotgun (WGS) entry which is preliminary data.</text>
</comment>
<dbReference type="Gene3D" id="2.70.70.10">
    <property type="entry name" value="Glucose Permease (Domain IIA)"/>
    <property type="match status" value="1"/>
</dbReference>
<protein>
    <submittedName>
        <fullName evidence="2">Peptidoglycan DD-metalloendopeptidase family protein</fullName>
    </submittedName>
</protein>
<dbReference type="EMBL" id="JADKYB010000002">
    <property type="protein sequence ID" value="MBM9503933.1"/>
    <property type="molecule type" value="Genomic_DNA"/>
</dbReference>